<protein>
    <submittedName>
        <fullName evidence="1">Uncharacterized protein</fullName>
    </submittedName>
</protein>
<proteinExistence type="predicted"/>
<feature type="non-terminal residue" evidence="1">
    <location>
        <position position="120"/>
    </location>
</feature>
<comment type="caution">
    <text evidence="1">The sequence shown here is derived from an EMBL/GenBank/DDBJ whole genome shotgun (WGS) entry which is preliminary data.</text>
</comment>
<keyword evidence="2" id="KW-1185">Reference proteome</keyword>
<organism evidence="1 2">
    <name type="scientific">Spodoptera exigua</name>
    <name type="common">Beet armyworm</name>
    <name type="synonym">Noctua fulgens</name>
    <dbReference type="NCBI Taxonomy" id="7107"/>
    <lineage>
        <taxon>Eukaryota</taxon>
        <taxon>Metazoa</taxon>
        <taxon>Ecdysozoa</taxon>
        <taxon>Arthropoda</taxon>
        <taxon>Hexapoda</taxon>
        <taxon>Insecta</taxon>
        <taxon>Pterygota</taxon>
        <taxon>Neoptera</taxon>
        <taxon>Endopterygota</taxon>
        <taxon>Lepidoptera</taxon>
        <taxon>Glossata</taxon>
        <taxon>Ditrysia</taxon>
        <taxon>Noctuoidea</taxon>
        <taxon>Noctuidae</taxon>
        <taxon>Amphipyrinae</taxon>
        <taxon>Spodoptera</taxon>
    </lineage>
</organism>
<evidence type="ECO:0000313" key="2">
    <source>
        <dbReference type="Proteomes" id="UP000648187"/>
    </source>
</evidence>
<dbReference type="EMBL" id="JACKWZ010000961">
    <property type="protein sequence ID" value="KAF9404503.1"/>
    <property type="molecule type" value="Genomic_DNA"/>
</dbReference>
<accession>A0A835G3R6</accession>
<sequence length="120" mass="13900">GRDEKPDEARKRSLKKGFNISDNVSDLVSKKCDKCNATRIYRKVLKTNMTEVKKTMSSDQTSNDDRKYENKIKTSTAEISNELSDTNFISHRANDWARITRGLEFSSPPHYDIFHPSKVW</sequence>
<dbReference type="Proteomes" id="UP000648187">
    <property type="component" value="Unassembled WGS sequence"/>
</dbReference>
<reference evidence="1" key="1">
    <citation type="submission" date="2020-08" db="EMBL/GenBank/DDBJ databases">
        <title>Spodoptera exigua strain:BAW_Kor-Di-RS1 Genome sequencing and assembly.</title>
        <authorList>
            <person name="Kim J."/>
            <person name="Nam H.Y."/>
            <person name="Kwon M."/>
            <person name="Choi J.H."/>
            <person name="Cho S.R."/>
            <person name="Kim G.-H."/>
        </authorList>
    </citation>
    <scope>NUCLEOTIDE SEQUENCE</scope>
    <source>
        <strain evidence="1">BAW_Kor-Di-RS1</strain>
        <tissue evidence="1">Whole-body</tissue>
    </source>
</reference>
<dbReference type="AlphaFoldDB" id="A0A835G3R6"/>
<evidence type="ECO:0000313" key="1">
    <source>
        <dbReference type="EMBL" id="KAF9404503.1"/>
    </source>
</evidence>
<gene>
    <name evidence="1" type="ORF">HW555_014312</name>
</gene>
<name>A0A835G3R6_SPOEX</name>